<dbReference type="SUPFAM" id="SSF52091">
    <property type="entry name" value="SpoIIaa-like"/>
    <property type="match status" value="1"/>
</dbReference>
<evidence type="ECO:0000256" key="1">
    <source>
        <dbReference type="ARBA" id="ARBA00004141"/>
    </source>
</evidence>
<dbReference type="PROSITE" id="PS50801">
    <property type="entry name" value="STAS"/>
    <property type="match status" value="1"/>
</dbReference>
<keyword evidence="4 5" id="KW-0472">Membrane</keyword>
<feature type="transmembrane region" description="Helical" evidence="5">
    <location>
        <begin position="37"/>
        <end position="57"/>
    </location>
</feature>
<comment type="subcellular location">
    <subcellularLocation>
        <location evidence="1">Membrane</location>
        <topology evidence="1">Multi-pass membrane protein</topology>
    </subcellularLocation>
</comment>
<dbReference type="Proteomes" id="UP000604825">
    <property type="component" value="Unassembled WGS sequence"/>
</dbReference>
<keyword evidence="3 5" id="KW-1133">Transmembrane helix</keyword>
<dbReference type="EMBL" id="CAJGYO010000005">
    <property type="protein sequence ID" value="CAD6233084.1"/>
    <property type="molecule type" value="Genomic_DNA"/>
</dbReference>
<dbReference type="OrthoDB" id="288203at2759"/>
<comment type="caution">
    <text evidence="7">The sequence shown here is derived from an EMBL/GenBank/DDBJ whole genome shotgun (WGS) entry which is preliminary data.</text>
</comment>
<evidence type="ECO:0000256" key="2">
    <source>
        <dbReference type="ARBA" id="ARBA00022692"/>
    </source>
</evidence>
<dbReference type="PANTHER" id="PTHR11814">
    <property type="entry name" value="SULFATE TRANSPORTER"/>
    <property type="match status" value="1"/>
</dbReference>
<evidence type="ECO:0000259" key="6">
    <source>
        <dbReference type="PROSITE" id="PS50801"/>
    </source>
</evidence>
<dbReference type="InterPro" id="IPR036513">
    <property type="entry name" value="STAS_dom_sf"/>
</dbReference>
<evidence type="ECO:0000256" key="5">
    <source>
        <dbReference type="SAM" id="Phobius"/>
    </source>
</evidence>
<dbReference type="InterPro" id="IPR001902">
    <property type="entry name" value="SLC26A/SulP_fam"/>
</dbReference>
<organism evidence="7 8">
    <name type="scientific">Miscanthus lutarioriparius</name>
    <dbReference type="NCBI Taxonomy" id="422564"/>
    <lineage>
        <taxon>Eukaryota</taxon>
        <taxon>Viridiplantae</taxon>
        <taxon>Streptophyta</taxon>
        <taxon>Embryophyta</taxon>
        <taxon>Tracheophyta</taxon>
        <taxon>Spermatophyta</taxon>
        <taxon>Magnoliopsida</taxon>
        <taxon>Liliopsida</taxon>
        <taxon>Poales</taxon>
        <taxon>Poaceae</taxon>
        <taxon>PACMAD clade</taxon>
        <taxon>Panicoideae</taxon>
        <taxon>Andropogonodae</taxon>
        <taxon>Andropogoneae</taxon>
        <taxon>Saccharinae</taxon>
        <taxon>Miscanthus</taxon>
    </lineage>
</organism>
<accession>A0A811P3X0</accession>
<dbReference type="Pfam" id="PF00916">
    <property type="entry name" value="Sulfate_transp"/>
    <property type="match status" value="1"/>
</dbReference>
<sequence length="261" mass="29198">MNILDSFTPCYLTTGPFSPSAVNYNAGDCNAAAPYPAVHYTPLVVLSAIISAMMRLIDYHVVLHPWQVDKVDFCFCISAYLGVIFGSIKIGLVVAVSISALRALLFITRPRTTVLSLATSQLHGLPEDGPVCRHADGARRARPVHRDTHLLRQRQLRAREVSNAGRISRWNDKEEERTKGKGEIGVQYIVLNMGAVSSIDTSGTSMLVELRKSMDRRGMQVYVSKNEQLFTGRDTYRQYQKVLDLLKLKHPLFFASFGRLL</sequence>
<protein>
    <recommendedName>
        <fullName evidence="6">STAS domain-containing protein</fullName>
    </recommendedName>
</protein>
<dbReference type="Gene3D" id="3.30.750.24">
    <property type="entry name" value="STAS domain"/>
    <property type="match status" value="1"/>
</dbReference>
<evidence type="ECO:0000313" key="7">
    <source>
        <dbReference type="EMBL" id="CAD6233084.1"/>
    </source>
</evidence>
<dbReference type="AlphaFoldDB" id="A0A811P3X0"/>
<dbReference type="InterPro" id="IPR011547">
    <property type="entry name" value="SLC26A/SulP_dom"/>
</dbReference>
<proteinExistence type="predicted"/>
<keyword evidence="8" id="KW-1185">Reference proteome</keyword>
<feature type="domain" description="STAS" evidence="6">
    <location>
        <begin position="174"/>
        <end position="261"/>
    </location>
</feature>
<name>A0A811P3X0_9POAL</name>
<evidence type="ECO:0000313" key="8">
    <source>
        <dbReference type="Proteomes" id="UP000604825"/>
    </source>
</evidence>
<dbReference type="GO" id="GO:0055085">
    <property type="term" value="P:transmembrane transport"/>
    <property type="evidence" value="ECO:0007669"/>
    <property type="project" value="InterPro"/>
</dbReference>
<feature type="transmembrane region" description="Helical" evidence="5">
    <location>
        <begin position="77"/>
        <end position="101"/>
    </location>
</feature>
<keyword evidence="2 5" id="KW-0812">Transmembrane</keyword>
<reference evidence="7" key="1">
    <citation type="submission" date="2020-10" db="EMBL/GenBank/DDBJ databases">
        <authorList>
            <person name="Han B."/>
            <person name="Lu T."/>
            <person name="Zhao Q."/>
            <person name="Huang X."/>
            <person name="Zhao Y."/>
        </authorList>
    </citation>
    <scope>NUCLEOTIDE SEQUENCE</scope>
</reference>
<dbReference type="Pfam" id="PF01740">
    <property type="entry name" value="STAS"/>
    <property type="match status" value="1"/>
</dbReference>
<dbReference type="GO" id="GO:0016020">
    <property type="term" value="C:membrane"/>
    <property type="evidence" value="ECO:0007669"/>
    <property type="project" value="UniProtKB-SubCell"/>
</dbReference>
<evidence type="ECO:0000256" key="3">
    <source>
        <dbReference type="ARBA" id="ARBA00022989"/>
    </source>
</evidence>
<evidence type="ECO:0000256" key="4">
    <source>
        <dbReference type="ARBA" id="ARBA00023136"/>
    </source>
</evidence>
<gene>
    <name evidence="7" type="ORF">NCGR_LOCUS22566</name>
</gene>
<dbReference type="InterPro" id="IPR002645">
    <property type="entry name" value="STAS_dom"/>
</dbReference>